<evidence type="ECO:0000256" key="2">
    <source>
        <dbReference type="RuleBase" id="RU003452"/>
    </source>
</evidence>
<dbReference type="PANTHER" id="PTHR11786">
    <property type="entry name" value="N-HYDROXYARYLAMINE O-ACETYLTRANSFERASE"/>
    <property type="match status" value="1"/>
</dbReference>
<dbReference type="PRINTS" id="PR01543">
    <property type="entry name" value="ANATRNSFRASE"/>
</dbReference>
<dbReference type="Proteomes" id="UP000625527">
    <property type="component" value="Unassembled WGS sequence"/>
</dbReference>
<protein>
    <submittedName>
        <fullName evidence="3">Arylamine N-acetyltransferase</fullName>
    </submittedName>
</protein>
<dbReference type="Pfam" id="PF00797">
    <property type="entry name" value="Acetyltransf_2"/>
    <property type="match status" value="1"/>
</dbReference>
<organism evidence="3 4">
    <name type="scientific">Myceligenerans pegani</name>
    <dbReference type="NCBI Taxonomy" id="2776917"/>
    <lineage>
        <taxon>Bacteria</taxon>
        <taxon>Bacillati</taxon>
        <taxon>Actinomycetota</taxon>
        <taxon>Actinomycetes</taxon>
        <taxon>Micrococcales</taxon>
        <taxon>Promicromonosporaceae</taxon>
        <taxon>Myceligenerans</taxon>
    </lineage>
</organism>
<dbReference type="InterPro" id="IPR038765">
    <property type="entry name" value="Papain-like_cys_pep_sf"/>
</dbReference>
<dbReference type="PANTHER" id="PTHR11786:SF0">
    <property type="entry name" value="ARYLAMINE N-ACETYLTRANSFERASE 4-RELATED"/>
    <property type="match status" value="1"/>
</dbReference>
<evidence type="ECO:0000256" key="1">
    <source>
        <dbReference type="ARBA" id="ARBA00006547"/>
    </source>
</evidence>
<reference evidence="3 4" key="1">
    <citation type="submission" date="2020-10" db="EMBL/GenBank/DDBJ databases">
        <title>Myceligenerans pegani sp. nov., an endophytic actinomycete isolated from Peganum harmala L. in Xinjiang, China.</title>
        <authorList>
            <person name="Xin L."/>
        </authorList>
    </citation>
    <scope>NUCLEOTIDE SEQUENCE [LARGE SCALE GENOMIC DNA]</scope>
    <source>
        <strain evidence="3 4">TRM65318</strain>
    </source>
</reference>
<dbReference type="Gene3D" id="2.40.128.150">
    <property type="entry name" value="Cysteine proteinases"/>
    <property type="match status" value="1"/>
</dbReference>
<name>A0ABR9MVF1_9MICO</name>
<accession>A0ABR9MVF1</accession>
<dbReference type="Gene3D" id="3.30.2140.10">
    <property type="entry name" value="Arylamine N-acetyltransferase"/>
    <property type="match status" value="1"/>
</dbReference>
<proteinExistence type="inferred from homology"/>
<dbReference type="InterPro" id="IPR001447">
    <property type="entry name" value="Arylamine_N-AcTrfase"/>
</dbReference>
<evidence type="ECO:0000313" key="3">
    <source>
        <dbReference type="EMBL" id="MBE1874986.1"/>
    </source>
</evidence>
<dbReference type="EMBL" id="JADAQT010000055">
    <property type="protein sequence ID" value="MBE1874986.1"/>
    <property type="molecule type" value="Genomic_DNA"/>
</dbReference>
<sequence>MTDAGAWRSDRLDVDGYLARLGIPARPPGRAALDEIHERHVRTFTFDNADVLLRQHPGVDLDAVQEKFVGRGRGGYCFEHSTLLSAALEQLGYRVIRRLARVGDPAGGPVGTRTHLVVEVVLDGERLLCDPGFGMSIVRPVPLIDGHEEEQDGERFRVVRTHEGDVAAWQLQRLRGQGWEVQHTTDEIPVHPADVADGHHVTSTSPGSHFTTSLIVARRLPDRHVTLTSDGVTIRRPGAPTEHQDVSPGELREWLGILDPHLSAEETERLLAWAAEHRTVSQRPAGRPTTAG</sequence>
<evidence type="ECO:0000313" key="4">
    <source>
        <dbReference type="Proteomes" id="UP000625527"/>
    </source>
</evidence>
<gene>
    <name evidence="3" type="ORF">IHE71_04570</name>
</gene>
<dbReference type="SUPFAM" id="SSF54001">
    <property type="entry name" value="Cysteine proteinases"/>
    <property type="match status" value="1"/>
</dbReference>
<comment type="caution">
    <text evidence="3">The sequence shown here is derived from an EMBL/GenBank/DDBJ whole genome shotgun (WGS) entry which is preliminary data.</text>
</comment>
<comment type="similarity">
    <text evidence="1 2">Belongs to the arylamine N-acetyltransferase family.</text>
</comment>
<keyword evidence="4" id="KW-1185">Reference proteome</keyword>